<reference evidence="1" key="2">
    <citation type="submission" date="2020-09" db="EMBL/GenBank/DDBJ databases">
        <authorList>
            <person name="Sun Q."/>
            <person name="Zhou Y."/>
        </authorList>
    </citation>
    <scope>NUCLEOTIDE SEQUENCE</scope>
    <source>
        <strain evidence="1">CGMCC 4.7430</strain>
    </source>
</reference>
<evidence type="ECO:0000313" key="2">
    <source>
        <dbReference type="Proteomes" id="UP000660745"/>
    </source>
</evidence>
<comment type="caution">
    <text evidence="1">The sequence shown here is derived from an EMBL/GenBank/DDBJ whole genome shotgun (WGS) entry which is preliminary data.</text>
</comment>
<evidence type="ECO:0000313" key="1">
    <source>
        <dbReference type="EMBL" id="GGP13811.1"/>
    </source>
</evidence>
<sequence>MKRQIVAGLIIVGLIGTSGLAVVASAAGSLFGTDTGCAGAEQRLQPVLSSLAILDQAPAGAEALGGRSSGCEAGDLHVYVGQNYRFTGGRADVLAFYDQQATQSGWRRAPANPSVTNDRSLCYTGSVGGGTAFAYVWFPGDSGLAASNEYNVTVSALGGESANPGAVMC</sequence>
<gene>
    <name evidence="1" type="ORF">GCM10012278_67050</name>
</gene>
<organism evidence="1 2">
    <name type="scientific">Nonomuraea glycinis</name>
    <dbReference type="NCBI Taxonomy" id="2047744"/>
    <lineage>
        <taxon>Bacteria</taxon>
        <taxon>Bacillati</taxon>
        <taxon>Actinomycetota</taxon>
        <taxon>Actinomycetes</taxon>
        <taxon>Streptosporangiales</taxon>
        <taxon>Streptosporangiaceae</taxon>
        <taxon>Nonomuraea</taxon>
    </lineage>
</organism>
<protein>
    <submittedName>
        <fullName evidence="1">Uncharacterized protein</fullName>
    </submittedName>
</protein>
<dbReference type="AlphaFoldDB" id="A0A918E821"/>
<name>A0A918E821_9ACTN</name>
<proteinExistence type="predicted"/>
<keyword evidence="2" id="KW-1185">Reference proteome</keyword>
<accession>A0A918E821</accession>
<dbReference type="EMBL" id="BMNK01000015">
    <property type="protein sequence ID" value="GGP13811.1"/>
    <property type="molecule type" value="Genomic_DNA"/>
</dbReference>
<dbReference type="RefSeq" id="WP_189142769.1">
    <property type="nucleotide sequence ID" value="NZ_BMNK01000015.1"/>
</dbReference>
<reference evidence="1" key="1">
    <citation type="journal article" date="2014" name="Int. J. Syst. Evol. Microbiol.">
        <title>Complete genome sequence of Corynebacterium casei LMG S-19264T (=DSM 44701T), isolated from a smear-ripened cheese.</title>
        <authorList>
            <consortium name="US DOE Joint Genome Institute (JGI-PGF)"/>
            <person name="Walter F."/>
            <person name="Albersmeier A."/>
            <person name="Kalinowski J."/>
            <person name="Ruckert C."/>
        </authorList>
    </citation>
    <scope>NUCLEOTIDE SEQUENCE</scope>
    <source>
        <strain evidence="1">CGMCC 4.7430</strain>
    </source>
</reference>
<dbReference type="Proteomes" id="UP000660745">
    <property type="component" value="Unassembled WGS sequence"/>
</dbReference>